<evidence type="ECO:0000313" key="2">
    <source>
        <dbReference type="Proteomes" id="UP001163046"/>
    </source>
</evidence>
<proteinExistence type="predicted"/>
<reference evidence="1" key="1">
    <citation type="submission" date="2023-01" db="EMBL/GenBank/DDBJ databases">
        <title>Genome assembly of the deep-sea coral Lophelia pertusa.</title>
        <authorList>
            <person name="Herrera S."/>
            <person name="Cordes E."/>
        </authorList>
    </citation>
    <scope>NUCLEOTIDE SEQUENCE</scope>
    <source>
        <strain evidence="1">USNM1676648</strain>
        <tissue evidence="1">Polyp</tissue>
    </source>
</reference>
<protein>
    <submittedName>
        <fullName evidence="1">Uncharacterized protein</fullName>
    </submittedName>
</protein>
<dbReference type="EMBL" id="MU826352">
    <property type="protein sequence ID" value="KAJ7380844.1"/>
    <property type="molecule type" value="Genomic_DNA"/>
</dbReference>
<dbReference type="Proteomes" id="UP001163046">
    <property type="component" value="Unassembled WGS sequence"/>
</dbReference>
<sequence length="94" mass="10496">MLEAAPGRDYVQQEGSSPKCNQSNYNFVSSFIWIEAEKERMSYMKTICFVLLLTAVMLEAAPGQDYVQQEGEEKVSVLLLLDIEAAKTAESSPK</sequence>
<accession>A0A9W9ZIZ7</accession>
<evidence type="ECO:0000313" key="1">
    <source>
        <dbReference type="EMBL" id="KAJ7380844.1"/>
    </source>
</evidence>
<comment type="caution">
    <text evidence="1">The sequence shown here is derived from an EMBL/GenBank/DDBJ whole genome shotgun (WGS) entry which is preliminary data.</text>
</comment>
<keyword evidence="2" id="KW-1185">Reference proteome</keyword>
<organism evidence="1 2">
    <name type="scientific">Desmophyllum pertusum</name>
    <dbReference type="NCBI Taxonomy" id="174260"/>
    <lineage>
        <taxon>Eukaryota</taxon>
        <taxon>Metazoa</taxon>
        <taxon>Cnidaria</taxon>
        <taxon>Anthozoa</taxon>
        <taxon>Hexacorallia</taxon>
        <taxon>Scleractinia</taxon>
        <taxon>Caryophylliina</taxon>
        <taxon>Caryophylliidae</taxon>
        <taxon>Desmophyllum</taxon>
    </lineage>
</organism>
<gene>
    <name evidence="1" type="ORF">OS493_007235</name>
</gene>
<dbReference type="AlphaFoldDB" id="A0A9W9ZIZ7"/>
<name>A0A9W9ZIZ7_9CNID</name>